<dbReference type="AlphaFoldDB" id="M2A6F0"/>
<dbReference type="EMBL" id="ANMO01000120">
    <property type="protein sequence ID" value="EMB16331.1"/>
    <property type="molecule type" value="Genomic_DNA"/>
</dbReference>
<dbReference type="Proteomes" id="UP000011529">
    <property type="component" value="Unassembled WGS sequence"/>
</dbReference>
<sequence length="90" mass="10219">MRTNEILGSAMRTLDAVCQSVSRKYFGATLSRTQVRVSTRQHTWSSTSAETQNRPPSPVLHVNRQSTRSYLMNQLSNATQKIEQHICPNE</sequence>
<reference evidence="2" key="1">
    <citation type="submission" date="2012-11" db="EMBL/GenBank/DDBJ databases">
        <title>Permanent draft genomes of Rhodopirellula europaea strain SH398 and 6C.</title>
        <authorList>
            <person name="Richter M."/>
            <person name="Richter-Heitmann T."/>
            <person name="Frank C."/>
            <person name="Harder J."/>
            <person name="Glockner F.O."/>
        </authorList>
    </citation>
    <scope>NUCLEOTIDE SEQUENCE</scope>
    <source>
        <strain evidence="2">6C</strain>
    </source>
</reference>
<evidence type="ECO:0000256" key="1">
    <source>
        <dbReference type="SAM" id="MobiDB-lite"/>
    </source>
</evidence>
<feature type="compositionally biased region" description="Polar residues" evidence="1">
    <location>
        <begin position="38"/>
        <end position="54"/>
    </location>
</feature>
<comment type="caution">
    <text evidence="2">The sequence shown here is derived from an EMBL/GenBank/DDBJ whole genome shotgun (WGS) entry which is preliminary data.</text>
</comment>
<accession>M2A6F0</accession>
<name>M2A6F0_9BACT</name>
<gene>
    <name evidence="2" type="ORF">RE6C_02696</name>
</gene>
<evidence type="ECO:0000313" key="2">
    <source>
        <dbReference type="EMBL" id="EMB16331.1"/>
    </source>
</evidence>
<reference evidence="2" key="2">
    <citation type="journal article" date="2013" name="Mar. Genomics">
        <title>Expression of sulfatases in Rhodopirellula baltica and the diversity of sulfatases in the genus Rhodopirellula.</title>
        <authorList>
            <person name="Wegner C.E."/>
            <person name="Richter-Heitmann T."/>
            <person name="Klindworth A."/>
            <person name="Klockow C."/>
            <person name="Richter M."/>
            <person name="Achstetter T."/>
            <person name="Glockner F.O."/>
            <person name="Harder J."/>
        </authorList>
    </citation>
    <scope>NUCLEOTIDE SEQUENCE [LARGE SCALE GENOMIC DNA]</scope>
    <source>
        <strain evidence="2">6C</strain>
    </source>
</reference>
<feature type="region of interest" description="Disordered" evidence="1">
    <location>
        <begin position="38"/>
        <end position="61"/>
    </location>
</feature>
<keyword evidence="3" id="KW-1185">Reference proteome</keyword>
<evidence type="ECO:0000313" key="3">
    <source>
        <dbReference type="Proteomes" id="UP000011529"/>
    </source>
</evidence>
<proteinExistence type="predicted"/>
<organism evidence="2 3">
    <name type="scientific">Rhodopirellula europaea 6C</name>
    <dbReference type="NCBI Taxonomy" id="1263867"/>
    <lineage>
        <taxon>Bacteria</taxon>
        <taxon>Pseudomonadati</taxon>
        <taxon>Planctomycetota</taxon>
        <taxon>Planctomycetia</taxon>
        <taxon>Pirellulales</taxon>
        <taxon>Pirellulaceae</taxon>
        <taxon>Rhodopirellula</taxon>
    </lineage>
</organism>
<protein>
    <submittedName>
        <fullName evidence="2">Uncharacterized protein</fullName>
    </submittedName>
</protein>